<feature type="domain" description="VWFA" evidence="2">
    <location>
        <begin position="419"/>
        <end position="616"/>
    </location>
</feature>
<keyword evidence="1" id="KW-1133">Transmembrane helix</keyword>
<dbReference type="InterPro" id="IPR036465">
    <property type="entry name" value="vWFA_dom_sf"/>
</dbReference>
<gene>
    <name evidence="3" type="ORF">ETSY1_12780</name>
</gene>
<evidence type="ECO:0000313" key="4">
    <source>
        <dbReference type="Proteomes" id="UP000019141"/>
    </source>
</evidence>
<dbReference type="HOGENOM" id="CLU_007196_0_0_7"/>
<dbReference type="InterPro" id="IPR029062">
    <property type="entry name" value="Class_I_gatase-like"/>
</dbReference>
<dbReference type="PANTHER" id="PTHR37947:SF2">
    <property type="entry name" value="VON WILLEBRAND FACTOR TYPE A"/>
    <property type="match status" value="1"/>
</dbReference>
<reference evidence="3 4" key="1">
    <citation type="journal article" date="2014" name="Nature">
        <title>An environmental bacterial taxon with a large and distinct metabolic repertoire.</title>
        <authorList>
            <person name="Wilson M.C."/>
            <person name="Mori T."/>
            <person name="Ruckert C."/>
            <person name="Uria A.R."/>
            <person name="Helf M.J."/>
            <person name="Takada K."/>
            <person name="Gernert C."/>
            <person name="Steffens U.A."/>
            <person name="Heycke N."/>
            <person name="Schmitt S."/>
            <person name="Rinke C."/>
            <person name="Helfrich E.J."/>
            <person name="Brachmann A.O."/>
            <person name="Gurgui C."/>
            <person name="Wakimoto T."/>
            <person name="Kracht M."/>
            <person name="Crusemann M."/>
            <person name="Hentschel U."/>
            <person name="Abe I."/>
            <person name="Matsunaga S."/>
            <person name="Kalinowski J."/>
            <person name="Takeyama H."/>
            <person name="Piel J."/>
        </authorList>
    </citation>
    <scope>NUCLEOTIDE SEQUENCE [LARGE SCALE GENOMIC DNA]</scope>
    <source>
        <strain evidence="4">TSY1</strain>
    </source>
</reference>
<dbReference type="Pfam" id="PF13519">
    <property type="entry name" value="VWA_2"/>
    <property type="match status" value="2"/>
</dbReference>
<dbReference type="SUPFAM" id="SSF53300">
    <property type="entry name" value="vWA-like"/>
    <property type="match status" value="2"/>
</dbReference>
<dbReference type="PROSITE" id="PS50234">
    <property type="entry name" value="VWFA"/>
    <property type="match status" value="2"/>
</dbReference>
<dbReference type="InterPro" id="IPR002035">
    <property type="entry name" value="VWF_A"/>
</dbReference>
<evidence type="ECO:0000313" key="3">
    <source>
        <dbReference type="EMBL" id="ETX00029.1"/>
    </source>
</evidence>
<sequence length="704" mass="77572">MVPGLVRFNVQIRLFYPYFLALIVLLPLVWYWVRYAPRRLSPVRQRLLIGLRVVVLFLIIAGLVRLSLTQAYQRANVVFLLDMSMSVTAAMRQRALEFIQAVTEEKRPEDGIGLVVFGADATLEQSVSKDFTLQEIASEVEGSATHVARAIQAGMASFPPDGARRLALLSDGNENVGSAAEAALIARSLGAEIYPLPLGQDAGGQEVRVEKLVVPRQVQAGAPYQVEAMVVSTVETTASLELFRGGAFAGRQEVTLTPGKNRVQFLQQTSDEGVHLYEVVVNSPQDTLLENNRFRGFTDVLGPPKMLMLYEESGPSTPLLEALQEQGLAVEARPWSTLPHTLSGYLEYDALIFDNVPGFGISVSQMEVLEQYVRDMGGGLLMLGGEKSFGAGGYYRTPIEKLLPVDMDIPTKMSIPSLSLVMVIDKSDSMGGSINNTSSPRNLDERTTKLEVAKIAAFSAMKLLNPFDQAGLLAFNADWEWTVPMSEAGKREQIAGRLSELTHGGGTDLYKGMQEGLRVLKDEKAVKKHLIALSDGLTAHMDFEALMQEAIHNNITVTTVALGKDADRTLMDAIAHWGQGRSYYTDDPLFIPRIFTAETILVSRGLIEEAPFQPALQTEHELLQGVNLAQAPPLHGYVVTYGKPAAELLLVTPKDDPLLAVQRYGLGRTAAFTADLGLRWGKDWARWERFPQFTAQLMRWIQRK</sequence>
<evidence type="ECO:0000259" key="2">
    <source>
        <dbReference type="PROSITE" id="PS50234"/>
    </source>
</evidence>
<dbReference type="PANTHER" id="PTHR37947">
    <property type="entry name" value="BLL2462 PROTEIN"/>
    <property type="match status" value="1"/>
</dbReference>
<organism evidence="3 4">
    <name type="scientific">Entotheonella factor</name>
    <dbReference type="NCBI Taxonomy" id="1429438"/>
    <lineage>
        <taxon>Bacteria</taxon>
        <taxon>Pseudomonadati</taxon>
        <taxon>Nitrospinota/Tectimicrobiota group</taxon>
        <taxon>Candidatus Tectimicrobiota</taxon>
        <taxon>Candidatus Entotheonellia</taxon>
        <taxon>Candidatus Entotheonellales</taxon>
        <taxon>Candidatus Entotheonellaceae</taxon>
        <taxon>Candidatus Entotheonella</taxon>
    </lineage>
</organism>
<dbReference type="EMBL" id="AZHW01000382">
    <property type="protein sequence ID" value="ETX00029.1"/>
    <property type="molecule type" value="Genomic_DNA"/>
</dbReference>
<dbReference type="InterPro" id="IPR010768">
    <property type="entry name" value="GATase1-like"/>
</dbReference>
<keyword evidence="4" id="KW-1185">Reference proteome</keyword>
<feature type="transmembrane region" description="Helical" evidence="1">
    <location>
        <begin position="15"/>
        <end position="35"/>
    </location>
</feature>
<comment type="caution">
    <text evidence="3">The sequence shown here is derived from an EMBL/GenBank/DDBJ whole genome shotgun (WGS) entry which is preliminary data.</text>
</comment>
<keyword evidence="1" id="KW-0812">Transmembrane</keyword>
<dbReference type="SMART" id="SM00327">
    <property type="entry name" value="VWA"/>
    <property type="match status" value="2"/>
</dbReference>
<accession>W4LPM3</accession>
<dbReference type="SUPFAM" id="SSF52317">
    <property type="entry name" value="Class I glutamine amidotransferase-like"/>
    <property type="match status" value="1"/>
</dbReference>
<feature type="domain" description="VWFA" evidence="2">
    <location>
        <begin position="76"/>
        <end position="208"/>
    </location>
</feature>
<name>W4LPM3_ENTF1</name>
<dbReference type="Pfam" id="PF07090">
    <property type="entry name" value="GATase1_like"/>
    <property type="match status" value="1"/>
</dbReference>
<dbReference type="Gene3D" id="3.40.50.880">
    <property type="match status" value="1"/>
</dbReference>
<dbReference type="Proteomes" id="UP000019141">
    <property type="component" value="Unassembled WGS sequence"/>
</dbReference>
<keyword evidence="1" id="KW-0472">Membrane</keyword>
<dbReference type="CDD" id="cd00198">
    <property type="entry name" value="vWFA"/>
    <property type="match status" value="1"/>
</dbReference>
<proteinExistence type="predicted"/>
<feature type="non-terminal residue" evidence="3">
    <location>
        <position position="704"/>
    </location>
</feature>
<dbReference type="AlphaFoldDB" id="W4LPM3"/>
<protein>
    <recommendedName>
        <fullName evidence="2">VWFA domain-containing protein</fullName>
    </recommendedName>
</protein>
<dbReference type="Gene3D" id="3.40.50.410">
    <property type="entry name" value="von Willebrand factor, type A domain"/>
    <property type="match status" value="2"/>
</dbReference>
<feature type="transmembrane region" description="Helical" evidence="1">
    <location>
        <begin position="47"/>
        <end position="68"/>
    </location>
</feature>
<evidence type="ECO:0000256" key="1">
    <source>
        <dbReference type="SAM" id="Phobius"/>
    </source>
</evidence>